<evidence type="ECO:0000259" key="3">
    <source>
        <dbReference type="Pfam" id="PF00534"/>
    </source>
</evidence>
<dbReference type="Gene3D" id="3.40.50.2000">
    <property type="entry name" value="Glycogen Phosphorylase B"/>
    <property type="match status" value="2"/>
</dbReference>
<protein>
    <submittedName>
        <fullName evidence="4">Glycosyltransferase involved in cell wall biosynthesis</fullName>
    </submittedName>
</protein>
<dbReference type="EMBL" id="JACIJR010000005">
    <property type="protein sequence ID" value="MBB5729704.1"/>
    <property type="molecule type" value="Genomic_DNA"/>
</dbReference>
<evidence type="ECO:0000256" key="1">
    <source>
        <dbReference type="ARBA" id="ARBA00022676"/>
    </source>
</evidence>
<keyword evidence="1" id="KW-0328">Glycosyltransferase</keyword>
<reference evidence="4 5" key="1">
    <citation type="submission" date="2020-08" db="EMBL/GenBank/DDBJ databases">
        <title>Genomic Encyclopedia of Type Strains, Phase IV (KMG-IV): sequencing the most valuable type-strain genomes for metagenomic binning, comparative biology and taxonomic classification.</title>
        <authorList>
            <person name="Goeker M."/>
        </authorList>
    </citation>
    <scope>NUCLEOTIDE SEQUENCE [LARGE SCALE GENOMIC DNA]</scope>
    <source>
        <strain evidence="4 5">DSM 103336</strain>
    </source>
</reference>
<dbReference type="CDD" id="cd03801">
    <property type="entry name" value="GT4_PimA-like"/>
    <property type="match status" value="1"/>
</dbReference>
<keyword evidence="5" id="KW-1185">Reference proteome</keyword>
<comment type="caution">
    <text evidence="4">The sequence shown here is derived from an EMBL/GenBank/DDBJ whole genome shotgun (WGS) entry which is preliminary data.</text>
</comment>
<evidence type="ECO:0000313" key="4">
    <source>
        <dbReference type="EMBL" id="MBB5729704.1"/>
    </source>
</evidence>
<sequence>MHRIGYLVPEFPGQTHSFFWRELRALAGMAVEAELVSTRRPARGVNAHDWGAEAMARTVYLTDRDGASIGGAAAAIGRAFPGGWIRCLDSIRRAQGLDRRGRIRLIALAVLGGRLAALARARGWSHVHVHSCADSAHIAMFARLLSGLSYSLTLHGPLGDYGPNQHEKWRHTTFALIITRQLYAATAAALGEAFPVRTGIAPMGVDLDDFRRTSGYAPWRGAGPLRILSCGRLNPGKGHADLIMAVAIVRAAGIDARLSICGEDEGGGGGYRQVLSALIADTGAVGVTLLGAVDEHVLRGHLEAAHLFALASLAEPLGVAIMEAMAMELPVVVTGAGGVPELVDDAVDGVLVPPGDPRAMAAQLIALARDPARAADLGAAGRRKIAAGFSSMRGAAMLAQMLDGGPP</sequence>
<dbReference type="PANTHER" id="PTHR12526:SF510">
    <property type="entry name" value="D-INOSITOL 3-PHOSPHATE GLYCOSYLTRANSFERASE"/>
    <property type="match status" value="1"/>
</dbReference>
<dbReference type="OrthoDB" id="9802525at2"/>
<dbReference type="AlphaFoldDB" id="A0A7W9BT88"/>
<dbReference type="Pfam" id="PF00534">
    <property type="entry name" value="Glycos_transf_1"/>
    <property type="match status" value="1"/>
</dbReference>
<dbReference type="SUPFAM" id="SSF53756">
    <property type="entry name" value="UDP-Glycosyltransferase/glycogen phosphorylase"/>
    <property type="match status" value="1"/>
</dbReference>
<evidence type="ECO:0000313" key="5">
    <source>
        <dbReference type="Proteomes" id="UP000546701"/>
    </source>
</evidence>
<feature type="domain" description="Glycosyl transferase family 1" evidence="3">
    <location>
        <begin position="225"/>
        <end position="383"/>
    </location>
</feature>
<gene>
    <name evidence="4" type="ORF">FHS99_002200</name>
</gene>
<accession>A0A7W9BT88</accession>
<dbReference type="InterPro" id="IPR001296">
    <property type="entry name" value="Glyco_trans_1"/>
</dbReference>
<keyword evidence="2 4" id="KW-0808">Transferase</keyword>
<dbReference type="GO" id="GO:0016757">
    <property type="term" value="F:glycosyltransferase activity"/>
    <property type="evidence" value="ECO:0007669"/>
    <property type="project" value="UniProtKB-KW"/>
</dbReference>
<dbReference type="Proteomes" id="UP000546701">
    <property type="component" value="Unassembled WGS sequence"/>
</dbReference>
<evidence type="ECO:0000256" key="2">
    <source>
        <dbReference type="ARBA" id="ARBA00022679"/>
    </source>
</evidence>
<organism evidence="4 5">
    <name type="scientific">Sphingomonas prati</name>
    <dbReference type="NCBI Taxonomy" id="1843237"/>
    <lineage>
        <taxon>Bacteria</taxon>
        <taxon>Pseudomonadati</taxon>
        <taxon>Pseudomonadota</taxon>
        <taxon>Alphaproteobacteria</taxon>
        <taxon>Sphingomonadales</taxon>
        <taxon>Sphingomonadaceae</taxon>
        <taxon>Sphingomonas</taxon>
    </lineage>
</organism>
<dbReference type="NCBIfam" id="NF041876">
    <property type="entry name" value="EPS_EpsE"/>
    <property type="match status" value="1"/>
</dbReference>
<dbReference type="PANTHER" id="PTHR12526">
    <property type="entry name" value="GLYCOSYLTRANSFERASE"/>
    <property type="match status" value="1"/>
</dbReference>
<dbReference type="RefSeq" id="WP_157176119.1">
    <property type="nucleotide sequence ID" value="NZ_BMJP01000003.1"/>
</dbReference>
<proteinExistence type="predicted"/>
<name>A0A7W9BT88_9SPHN</name>